<dbReference type="SUPFAM" id="SSF52096">
    <property type="entry name" value="ClpP/crotonase"/>
    <property type="match status" value="1"/>
</dbReference>
<reference evidence="4" key="1">
    <citation type="journal article" date="2013" name="Proc. Natl. Acad. Sci. U.S.A.">
        <title>Genome structure and metabolic features in the red seaweed Chondrus crispus shed light on evolution of the Archaeplastida.</title>
        <authorList>
            <person name="Collen J."/>
            <person name="Porcel B."/>
            <person name="Carre W."/>
            <person name="Ball S.G."/>
            <person name="Chaparro C."/>
            <person name="Tonon T."/>
            <person name="Barbeyron T."/>
            <person name="Michel G."/>
            <person name="Noel B."/>
            <person name="Valentin K."/>
            <person name="Elias M."/>
            <person name="Artiguenave F."/>
            <person name="Arun A."/>
            <person name="Aury J.M."/>
            <person name="Barbosa-Neto J.F."/>
            <person name="Bothwell J.H."/>
            <person name="Bouget F.Y."/>
            <person name="Brillet L."/>
            <person name="Cabello-Hurtado F."/>
            <person name="Capella-Gutierrez S."/>
            <person name="Charrier B."/>
            <person name="Cladiere L."/>
            <person name="Cock J.M."/>
            <person name="Coelho S.M."/>
            <person name="Colleoni C."/>
            <person name="Czjzek M."/>
            <person name="Da Silva C."/>
            <person name="Delage L."/>
            <person name="Denoeud F."/>
            <person name="Deschamps P."/>
            <person name="Dittami S.M."/>
            <person name="Gabaldon T."/>
            <person name="Gachon C.M."/>
            <person name="Groisillier A."/>
            <person name="Herve C."/>
            <person name="Jabbari K."/>
            <person name="Katinka M."/>
            <person name="Kloareg B."/>
            <person name="Kowalczyk N."/>
            <person name="Labadie K."/>
            <person name="Leblanc C."/>
            <person name="Lopez P.J."/>
            <person name="McLachlan D.H."/>
            <person name="Meslet-Cladiere L."/>
            <person name="Moustafa A."/>
            <person name="Nehr Z."/>
            <person name="Nyvall Collen P."/>
            <person name="Panaud O."/>
            <person name="Partensky F."/>
            <person name="Poulain J."/>
            <person name="Rensing S.A."/>
            <person name="Rousvoal S."/>
            <person name="Samson G."/>
            <person name="Symeonidi A."/>
            <person name="Weissenbach J."/>
            <person name="Zambounis A."/>
            <person name="Wincker P."/>
            <person name="Boyen C."/>
        </authorList>
    </citation>
    <scope>NUCLEOTIDE SEQUENCE [LARGE SCALE GENOMIC DNA]</scope>
    <source>
        <strain evidence="4">cv. Stackhouse</strain>
    </source>
</reference>
<evidence type="ECO:0000256" key="2">
    <source>
        <dbReference type="RuleBase" id="RU003707"/>
    </source>
</evidence>
<dbReference type="GO" id="GO:0016853">
    <property type="term" value="F:isomerase activity"/>
    <property type="evidence" value="ECO:0007669"/>
    <property type="project" value="UniProtKB-KW"/>
</dbReference>
<dbReference type="EMBL" id="HG001853">
    <property type="protein sequence ID" value="CDF37612.1"/>
    <property type="molecule type" value="Genomic_DNA"/>
</dbReference>
<dbReference type="PhylomeDB" id="R7QGF8"/>
<name>R7QGF8_CHOCR</name>
<dbReference type="RefSeq" id="XP_005717483.1">
    <property type="nucleotide sequence ID" value="XM_005717426.1"/>
</dbReference>
<gene>
    <name evidence="3" type="ORF">CHC_T00008882001</name>
</gene>
<dbReference type="STRING" id="2769.R7QGF8"/>
<protein>
    <submittedName>
        <fullName evidence="3">Enoyl-CoA hydratase/isomerase</fullName>
    </submittedName>
</protein>
<dbReference type="InterPro" id="IPR001753">
    <property type="entry name" value="Enoyl-CoA_hydra/iso"/>
</dbReference>
<dbReference type="PANTHER" id="PTHR11941">
    <property type="entry name" value="ENOYL-COA HYDRATASE-RELATED"/>
    <property type="match status" value="1"/>
</dbReference>
<evidence type="ECO:0000256" key="1">
    <source>
        <dbReference type="ARBA" id="ARBA00005254"/>
    </source>
</evidence>
<accession>R7QGF8</accession>
<dbReference type="InterPro" id="IPR018376">
    <property type="entry name" value="Enoyl-CoA_hyd/isom_CS"/>
</dbReference>
<evidence type="ECO:0000313" key="3">
    <source>
        <dbReference type="EMBL" id="CDF37612.1"/>
    </source>
</evidence>
<keyword evidence="4" id="KW-1185">Reference proteome</keyword>
<organism evidence="3 4">
    <name type="scientific">Chondrus crispus</name>
    <name type="common">Carrageen Irish moss</name>
    <name type="synonym">Polymorpha crispa</name>
    <dbReference type="NCBI Taxonomy" id="2769"/>
    <lineage>
        <taxon>Eukaryota</taxon>
        <taxon>Rhodophyta</taxon>
        <taxon>Florideophyceae</taxon>
        <taxon>Rhodymeniophycidae</taxon>
        <taxon>Gigartinales</taxon>
        <taxon>Gigartinaceae</taxon>
        <taxon>Chondrus</taxon>
    </lineage>
</organism>
<dbReference type="OrthoDB" id="410701at2759"/>
<dbReference type="Proteomes" id="UP000012073">
    <property type="component" value="Unassembled WGS sequence"/>
</dbReference>
<dbReference type="PANTHER" id="PTHR11941:SF54">
    <property type="entry name" value="ENOYL-COA HYDRATASE, MITOCHONDRIAL"/>
    <property type="match status" value="1"/>
</dbReference>
<dbReference type="AlphaFoldDB" id="R7QGF8"/>
<sequence>MTQASQITIEKIDSSIAILSISNPPYGFMDDTTEKELVLALDSLDADKNVSVVVLTGGQPDVFIRHYDTLVLEARGRQMAARGLKFDLKRPVPEVGIHRVLRQIENSSSTFIAAINGEAMGGGFELALACDLRIAQAGEYSIGLPEVNLGLLPGAGGTQRLTRLVGKAKALELMLMGDTLRPREARSYGLVNDVVNEPVLPVATQLARVIASKPANARARIKYLIHRAQTSDQTTGFAEERTLFCDLMGK</sequence>
<proteinExistence type="inferred from homology"/>
<dbReference type="PROSITE" id="PS00166">
    <property type="entry name" value="ENOYL_COA_HYDRATASE"/>
    <property type="match status" value="1"/>
</dbReference>
<dbReference type="GO" id="GO:0006635">
    <property type="term" value="P:fatty acid beta-oxidation"/>
    <property type="evidence" value="ECO:0007669"/>
    <property type="project" value="TreeGrafter"/>
</dbReference>
<dbReference type="Pfam" id="PF00378">
    <property type="entry name" value="ECH_1"/>
    <property type="match status" value="1"/>
</dbReference>
<dbReference type="CDD" id="cd06558">
    <property type="entry name" value="crotonase-like"/>
    <property type="match status" value="1"/>
</dbReference>
<comment type="similarity">
    <text evidence="1 2">Belongs to the enoyl-CoA hydratase/isomerase family.</text>
</comment>
<evidence type="ECO:0000313" key="4">
    <source>
        <dbReference type="Proteomes" id="UP000012073"/>
    </source>
</evidence>
<dbReference type="Gramene" id="CDF37612">
    <property type="protein sequence ID" value="CDF37612"/>
    <property type="gene ID" value="CHC_T00008882001"/>
</dbReference>
<dbReference type="InterPro" id="IPR029045">
    <property type="entry name" value="ClpP/crotonase-like_dom_sf"/>
</dbReference>
<dbReference type="GeneID" id="17325201"/>
<dbReference type="KEGG" id="ccp:CHC_T00008882001"/>
<keyword evidence="3" id="KW-0413">Isomerase</keyword>
<dbReference type="Gene3D" id="3.90.226.10">
    <property type="entry name" value="2-enoyl-CoA Hydratase, Chain A, domain 1"/>
    <property type="match status" value="1"/>
</dbReference>